<evidence type="ECO:0000313" key="1">
    <source>
        <dbReference type="EMBL" id="GGC96653.1"/>
    </source>
</evidence>
<accession>A0A8J2V5R6</accession>
<dbReference type="AlphaFoldDB" id="A0A8J2V5R6"/>
<dbReference type="EMBL" id="BMGH01000001">
    <property type="protein sequence ID" value="GGC96653.1"/>
    <property type="molecule type" value="Genomic_DNA"/>
</dbReference>
<gene>
    <name evidence="1" type="ORF">GCM10011342_01880</name>
</gene>
<keyword evidence="2" id="KW-1185">Reference proteome</keyword>
<proteinExistence type="predicted"/>
<reference evidence="1" key="2">
    <citation type="submission" date="2020-09" db="EMBL/GenBank/DDBJ databases">
        <authorList>
            <person name="Sun Q."/>
            <person name="Zhou Y."/>
        </authorList>
    </citation>
    <scope>NUCLEOTIDE SEQUENCE</scope>
    <source>
        <strain evidence="1">CGMCC 1.12921</strain>
    </source>
</reference>
<sequence length="137" mass="14143">MTLSSMKASLRAYEREVFTGAKALAGASAVAVVASWQQQLNDLDTIKAQFIATTGENELVSAAYQNISGSLDGLSAVVGSSDKDAIMAAAMQFYASLTEAHGAFAELVPLSLRGEDTIAPETLMRLSGILGSALGLG</sequence>
<protein>
    <submittedName>
        <fullName evidence="1">Uncharacterized protein</fullName>
    </submittedName>
</protein>
<organism evidence="1 2">
    <name type="scientific">Aquisalinus flavus</name>
    <dbReference type="NCBI Taxonomy" id="1526572"/>
    <lineage>
        <taxon>Bacteria</taxon>
        <taxon>Pseudomonadati</taxon>
        <taxon>Pseudomonadota</taxon>
        <taxon>Alphaproteobacteria</taxon>
        <taxon>Parvularculales</taxon>
        <taxon>Parvularculaceae</taxon>
        <taxon>Aquisalinus</taxon>
    </lineage>
</organism>
<comment type="caution">
    <text evidence="1">The sequence shown here is derived from an EMBL/GenBank/DDBJ whole genome shotgun (WGS) entry which is preliminary data.</text>
</comment>
<reference evidence="1" key="1">
    <citation type="journal article" date="2014" name="Int. J. Syst. Evol. Microbiol.">
        <title>Complete genome sequence of Corynebacterium casei LMG S-19264T (=DSM 44701T), isolated from a smear-ripened cheese.</title>
        <authorList>
            <consortium name="US DOE Joint Genome Institute (JGI-PGF)"/>
            <person name="Walter F."/>
            <person name="Albersmeier A."/>
            <person name="Kalinowski J."/>
            <person name="Ruckert C."/>
        </authorList>
    </citation>
    <scope>NUCLEOTIDE SEQUENCE</scope>
    <source>
        <strain evidence="1">CGMCC 1.12921</strain>
    </source>
</reference>
<name>A0A8J2V5R6_9PROT</name>
<dbReference type="RefSeq" id="WP_241440294.1">
    <property type="nucleotide sequence ID" value="NZ_CP042288.1"/>
</dbReference>
<dbReference type="Proteomes" id="UP000613582">
    <property type="component" value="Unassembled WGS sequence"/>
</dbReference>
<evidence type="ECO:0000313" key="2">
    <source>
        <dbReference type="Proteomes" id="UP000613582"/>
    </source>
</evidence>